<feature type="transmembrane region" description="Helical" evidence="5">
    <location>
        <begin position="273"/>
        <end position="302"/>
    </location>
</feature>
<dbReference type="InterPro" id="IPR050598">
    <property type="entry name" value="AminoAcid_Transporter"/>
</dbReference>
<feature type="transmembrane region" description="Helical" evidence="5">
    <location>
        <begin position="85"/>
        <end position="108"/>
    </location>
</feature>
<dbReference type="Proteomes" id="UP000262969">
    <property type="component" value="Unassembled WGS sequence"/>
</dbReference>
<dbReference type="EMBL" id="DPVV01000425">
    <property type="protein sequence ID" value="HCL03216.1"/>
    <property type="molecule type" value="Genomic_DNA"/>
</dbReference>
<feature type="transmembrane region" description="Helical" evidence="5">
    <location>
        <begin position="363"/>
        <end position="381"/>
    </location>
</feature>
<keyword evidence="3 5" id="KW-1133">Transmembrane helix</keyword>
<gene>
    <name evidence="6" type="ORF">DHW61_12555</name>
</gene>
<dbReference type="PANTHER" id="PTHR11785">
    <property type="entry name" value="AMINO ACID TRANSPORTER"/>
    <property type="match status" value="1"/>
</dbReference>
<proteinExistence type="predicted"/>
<dbReference type="GO" id="GO:0016020">
    <property type="term" value="C:membrane"/>
    <property type="evidence" value="ECO:0007669"/>
    <property type="project" value="UniProtKB-SubCell"/>
</dbReference>
<evidence type="ECO:0000256" key="2">
    <source>
        <dbReference type="ARBA" id="ARBA00022692"/>
    </source>
</evidence>
<feature type="transmembrane region" description="Helical" evidence="5">
    <location>
        <begin position="196"/>
        <end position="217"/>
    </location>
</feature>
<dbReference type="Pfam" id="PF13520">
    <property type="entry name" value="AA_permease_2"/>
    <property type="match status" value="1"/>
</dbReference>
<feature type="transmembrane region" description="Helical" evidence="5">
    <location>
        <begin position="393"/>
        <end position="413"/>
    </location>
</feature>
<keyword evidence="4 5" id="KW-0472">Membrane</keyword>
<feature type="transmembrane region" description="Helical" evidence="5">
    <location>
        <begin position="157"/>
        <end position="176"/>
    </location>
</feature>
<evidence type="ECO:0000313" key="7">
    <source>
        <dbReference type="Proteomes" id="UP000262969"/>
    </source>
</evidence>
<feature type="transmembrane region" description="Helical" evidence="5">
    <location>
        <begin position="419"/>
        <end position="437"/>
    </location>
</feature>
<feature type="transmembrane region" description="Helical" evidence="5">
    <location>
        <begin position="7"/>
        <end position="26"/>
    </location>
</feature>
<dbReference type="PANTHER" id="PTHR11785:SF512">
    <property type="entry name" value="SOBREMESA, ISOFORM B"/>
    <property type="match status" value="1"/>
</dbReference>
<reference evidence="6 7" key="1">
    <citation type="journal article" date="2018" name="Nat. Biotechnol.">
        <title>A standardized bacterial taxonomy based on genome phylogeny substantially revises the tree of life.</title>
        <authorList>
            <person name="Parks D.H."/>
            <person name="Chuvochina M."/>
            <person name="Waite D.W."/>
            <person name="Rinke C."/>
            <person name="Skarshewski A."/>
            <person name="Chaumeil P.A."/>
            <person name="Hugenholtz P."/>
        </authorList>
    </citation>
    <scope>NUCLEOTIDE SEQUENCE [LARGE SCALE GENOMIC DNA]</scope>
    <source>
        <strain evidence="6">UBA11728</strain>
    </source>
</reference>
<evidence type="ECO:0000256" key="4">
    <source>
        <dbReference type="ARBA" id="ARBA00023136"/>
    </source>
</evidence>
<dbReference type="Gene3D" id="1.20.1740.10">
    <property type="entry name" value="Amino acid/polyamine transporter I"/>
    <property type="match status" value="1"/>
</dbReference>
<feature type="transmembrane region" description="Helical" evidence="5">
    <location>
        <begin position="330"/>
        <end position="351"/>
    </location>
</feature>
<dbReference type="AlphaFoldDB" id="A0A3D2X8A9"/>
<evidence type="ECO:0000256" key="5">
    <source>
        <dbReference type="SAM" id="Phobius"/>
    </source>
</evidence>
<sequence>MQEKRYGLLTAITMITGIVIGSGIFFKSDDVLRYTNGNMLLGIIVFLIAAIAIVFGSLTISQLASRTDEPGGLISYAEKFVNKRTAGAIGWFQLTMYFAPLVGVISWVTGLYICQLFGIESSPKNSSLIGFILLCLIFLLNILSARLGGTFQNISMIVKLIPLILIALAGLFFGQAPEIISKDASVMKEAITSPGWVAAFAPIAFSFDGWSISTTICHEIKNSKRNLPLALIFAPLIVLLCYVLYFVGITSLVSVDTVMQQGNESTYLAATKVFGSIGARLILVFVIISVLGTLNGLVLAYIQLPYSLAYRGMLPCSNTLKKQSEKLHGIPTNSAILAFVLSSIWILINYLTQNANMIGDVSEVPICLSYLMFIILYITVIKLKRQGEIKSIFMGYVAPVLAIIGSIIIVTGTLSHPSFWIFTILGVIVAACGFWYTKKFSDS</sequence>
<feature type="transmembrane region" description="Helical" evidence="5">
    <location>
        <begin position="229"/>
        <end position="253"/>
    </location>
</feature>
<accession>A0A3D2X8A9</accession>
<evidence type="ECO:0000256" key="1">
    <source>
        <dbReference type="ARBA" id="ARBA00004141"/>
    </source>
</evidence>
<keyword evidence="2 5" id="KW-0812">Transmembrane</keyword>
<dbReference type="InterPro" id="IPR002293">
    <property type="entry name" value="AA/rel_permease1"/>
</dbReference>
<evidence type="ECO:0000256" key="3">
    <source>
        <dbReference type="ARBA" id="ARBA00022989"/>
    </source>
</evidence>
<comment type="caution">
    <text evidence="6">The sequence shown here is derived from an EMBL/GenBank/DDBJ whole genome shotgun (WGS) entry which is preliminary data.</text>
</comment>
<name>A0A3D2X8A9_9FIRM</name>
<comment type="subcellular location">
    <subcellularLocation>
        <location evidence="1">Membrane</location>
        <topology evidence="1">Multi-pass membrane protein</topology>
    </subcellularLocation>
</comment>
<feature type="transmembrane region" description="Helical" evidence="5">
    <location>
        <begin position="128"/>
        <end position="145"/>
    </location>
</feature>
<protein>
    <submittedName>
        <fullName evidence="6">Amino acid permease</fullName>
    </submittedName>
</protein>
<feature type="transmembrane region" description="Helical" evidence="5">
    <location>
        <begin position="38"/>
        <end position="64"/>
    </location>
</feature>
<dbReference type="PIRSF" id="PIRSF006060">
    <property type="entry name" value="AA_transporter"/>
    <property type="match status" value="1"/>
</dbReference>
<organism evidence="6 7">
    <name type="scientific">Lachnoclostridium phytofermentans</name>
    <dbReference type="NCBI Taxonomy" id="66219"/>
    <lineage>
        <taxon>Bacteria</taxon>
        <taxon>Bacillati</taxon>
        <taxon>Bacillota</taxon>
        <taxon>Clostridia</taxon>
        <taxon>Lachnospirales</taxon>
        <taxon>Lachnospiraceae</taxon>
    </lineage>
</organism>
<evidence type="ECO:0000313" key="6">
    <source>
        <dbReference type="EMBL" id="HCL03216.1"/>
    </source>
</evidence>
<dbReference type="GO" id="GO:0015179">
    <property type="term" value="F:L-amino acid transmembrane transporter activity"/>
    <property type="evidence" value="ECO:0007669"/>
    <property type="project" value="TreeGrafter"/>
</dbReference>